<dbReference type="CDD" id="cd01949">
    <property type="entry name" value="GGDEF"/>
    <property type="match status" value="1"/>
</dbReference>
<proteinExistence type="predicted"/>
<dbReference type="PANTHER" id="PTHR43102:SF2">
    <property type="entry name" value="GAF DOMAIN-CONTAINING PROTEIN"/>
    <property type="match status" value="1"/>
</dbReference>
<name>A0A7C9LRH6_9DEIO</name>
<dbReference type="AlphaFoldDB" id="A0A7C9LRH6"/>
<evidence type="ECO:0000259" key="1">
    <source>
        <dbReference type="PROSITE" id="PS50887"/>
    </source>
</evidence>
<dbReference type="InterPro" id="IPR000160">
    <property type="entry name" value="GGDEF_dom"/>
</dbReference>
<dbReference type="Proteomes" id="UP000483286">
    <property type="component" value="Unassembled WGS sequence"/>
</dbReference>
<dbReference type="NCBIfam" id="TIGR00254">
    <property type="entry name" value="GGDEF"/>
    <property type="match status" value="1"/>
</dbReference>
<dbReference type="PROSITE" id="PS50887">
    <property type="entry name" value="GGDEF"/>
    <property type="match status" value="1"/>
</dbReference>
<dbReference type="Pfam" id="PF00990">
    <property type="entry name" value="GGDEF"/>
    <property type="match status" value="1"/>
</dbReference>
<comment type="caution">
    <text evidence="2">The sequence shown here is derived from an EMBL/GenBank/DDBJ whole genome shotgun (WGS) entry which is preliminary data.</text>
</comment>
<dbReference type="InterPro" id="IPR029016">
    <property type="entry name" value="GAF-like_dom_sf"/>
</dbReference>
<evidence type="ECO:0000313" key="2">
    <source>
        <dbReference type="EMBL" id="MVN87381.1"/>
    </source>
</evidence>
<dbReference type="InterPro" id="IPR003018">
    <property type="entry name" value="GAF"/>
</dbReference>
<dbReference type="Gene3D" id="3.30.450.40">
    <property type="match status" value="2"/>
</dbReference>
<dbReference type="EMBL" id="WQLB01000014">
    <property type="protein sequence ID" value="MVN87381.1"/>
    <property type="molecule type" value="Genomic_DNA"/>
</dbReference>
<dbReference type="SUPFAM" id="SSF55073">
    <property type="entry name" value="Nucleotide cyclase"/>
    <property type="match status" value="1"/>
</dbReference>
<reference evidence="2 3" key="1">
    <citation type="submission" date="2019-12" db="EMBL/GenBank/DDBJ databases">
        <title>Deinococcus sp. HMF7620 Genome sequencing and assembly.</title>
        <authorList>
            <person name="Kang H."/>
            <person name="Kim H."/>
            <person name="Joh K."/>
        </authorList>
    </citation>
    <scope>NUCLEOTIDE SEQUENCE [LARGE SCALE GENOMIC DNA]</scope>
    <source>
        <strain evidence="2 3">HMF7620</strain>
    </source>
</reference>
<feature type="domain" description="GGDEF" evidence="1">
    <location>
        <begin position="382"/>
        <end position="508"/>
    </location>
</feature>
<dbReference type="InterPro" id="IPR029787">
    <property type="entry name" value="Nucleotide_cyclase"/>
</dbReference>
<protein>
    <submittedName>
        <fullName evidence="2">Diguanylate cyclase</fullName>
    </submittedName>
</protein>
<dbReference type="RefSeq" id="WP_157459438.1">
    <property type="nucleotide sequence ID" value="NZ_WQLB01000014.1"/>
</dbReference>
<accession>A0A7C9LRH6</accession>
<dbReference type="InterPro" id="IPR043128">
    <property type="entry name" value="Rev_trsase/Diguanyl_cyclase"/>
</dbReference>
<evidence type="ECO:0000313" key="3">
    <source>
        <dbReference type="Proteomes" id="UP000483286"/>
    </source>
</evidence>
<dbReference type="SMART" id="SM00267">
    <property type="entry name" value="GGDEF"/>
    <property type="match status" value="1"/>
</dbReference>
<gene>
    <name evidence="2" type="ORF">GO986_11440</name>
</gene>
<dbReference type="SUPFAM" id="SSF55781">
    <property type="entry name" value="GAF domain-like"/>
    <property type="match status" value="2"/>
</dbReference>
<dbReference type="Pfam" id="PF01590">
    <property type="entry name" value="GAF"/>
    <property type="match status" value="1"/>
</dbReference>
<dbReference type="PANTHER" id="PTHR43102">
    <property type="entry name" value="SLR1143 PROTEIN"/>
    <property type="match status" value="1"/>
</dbReference>
<dbReference type="SMART" id="SM00065">
    <property type="entry name" value="GAF"/>
    <property type="match status" value="1"/>
</dbReference>
<sequence>MTAAPLPSDEYRRLLDLARYQILDTVPEEDFDRITRLAARVLNVPVAVLNLVDQHRQWGKSAFGLGDTTAPRKDSFCAWTILDDSPLVVPDARTDPRFQQNPMVTGDPHIYMYAGAPLITPAGHRIGTLCVTDDQPHPLGTADLQALQDLAVLAMRVLELRRQSLEAQQEAGAQRQQAAELRRTLEQARILEGVSSLMDLELDPDQATLTAAALISEAIEADYTALLTWQEEGFAVQVAHAPSLQSPELLALTDQLPSLKGVVHTLRDLQQPVYLSQYAAHPQAHPHIVAAGVTQVAWLPLGDAGDQPTLLVAARLRGHALEDWRSGDRTLLEAAGRTIRHALQRHAVLEQAQQQARQDPLTGLLNRRAFDEELVGRVATGDPFTLALIDLDGLKAVNDSEGHAQGDKLLQVFGQALDAELDESAAAYRLGGDEFAVLLPQCTEDDLLEHIDLAMSAAQAVAVQRTGASTGVVQSAEAGHVAALLALADERMYAVKRRRQRAASAAVE</sequence>
<dbReference type="Gene3D" id="3.30.70.270">
    <property type="match status" value="1"/>
</dbReference>
<organism evidence="2 3">
    <name type="scientific">Deinococcus arboris</name>
    <dbReference type="NCBI Taxonomy" id="2682977"/>
    <lineage>
        <taxon>Bacteria</taxon>
        <taxon>Thermotogati</taxon>
        <taxon>Deinococcota</taxon>
        <taxon>Deinococci</taxon>
        <taxon>Deinococcales</taxon>
        <taxon>Deinococcaceae</taxon>
        <taxon>Deinococcus</taxon>
    </lineage>
</organism>
<keyword evidence="3" id="KW-1185">Reference proteome</keyword>